<proteinExistence type="predicted"/>
<evidence type="ECO:0000313" key="2">
    <source>
        <dbReference type="EMBL" id="KKN62742.1"/>
    </source>
</evidence>
<dbReference type="AlphaFoldDB" id="A0A0F9SK77"/>
<sequence length="878" mass="97139">MALPGGAGGGNDPIEEVAVQLTIDASDAIVEIEKGIEDAVEETEKFDEALEGISKRAQEIGKEFSALLKKYEGVERGQFGALADFQKLHENTEFVLDELLDFADVYDKQVATVIENAWNRIADAAEAAGLKIDKATEESLRKMLETTAETSETLEEGEQAVNSFADAAIEGLQKTKAEASPMAQIFNDAKSAVVGYLKKFAVVALIIKGLQMINQVVREGIKLTLEYDKALSSLSIQVRRYQRIQGEAAGSIGEWKEFAEEIVEKFGGDLTQTYDEIAEAVSRLGTQLSLNKQQIRDVITAGIALNKTNGDITGSSEVLADFIQTGYTDALRNLGLQYSEALFEQTAFGLGILKSKNDMSEAEKQLVRYQIILDQTNGIVQDAADLQNTLAGRAEEASEKMVSGTENIGRIVTPIWISIKEVVGSAFEAFSQLVTVIGILAVNALSAFGAVAIATAAVLGELRTQMVNLVFDGEKLANVFDTTYLAAFKTFEDVGLKMIGFTEDMGDAFGEPGPEAENMAMQVNAAFEDISKAMDKLNQDLAQGMEDARTDLNRTMEDLARASGRRRADMELDLQRDLQRLEQQGAVTRMGAIRESQIEEIRLREDFLRDIRDLENRFLLDLEDAVRERDARQVLMLQRRFNLEKRKREGDFRLRQKRIKEDLALELKQVQEQVEIRRELRLQAFLQEIEDQQESDKRKIEDARRAYQRQLDDLRLNHQRRIETIFAGITNELKLTNEGLRALFDMLMDAYGPGGWVEAFMNRYYQMLSGFGTSPTASATPGGRRIGGESERQRGAINEIFTAPTMLLVGERPELVNVSPLSAGTGDPIAGFGGRGGEQTVMLDISLDSGLIASIIDEGLEESAAVIANITRNTHRGR</sequence>
<name>A0A0F9SK77_9ZZZZ</name>
<feature type="coiled-coil region" evidence="1">
    <location>
        <begin position="653"/>
        <end position="717"/>
    </location>
</feature>
<protein>
    <submittedName>
        <fullName evidence="2">Uncharacterized protein</fullName>
    </submittedName>
</protein>
<comment type="caution">
    <text evidence="2">The sequence shown here is derived from an EMBL/GenBank/DDBJ whole genome shotgun (WGS) entry which is preliminary data.</text>
</comment>
<organism evidence="2">
    <name type="scientific">marine sediment metagenome</name>
    <dbReference type="NCBI Taxonomy" id="412755"/>
    <lineage>
        <taxon>unclassified sequences</taxon>
        <taxon>metagenomes</taxon>
        <taxon>ecological metagenomes</taxon>
    </lineage>
</organism>
<keyword evidence="1" id="KW-0175">Coiled coil</keyword>
<reference evidence="2" key="1">
    <citation type="journal article" date="2015" name="Nature">
        <title>Complex archaea that bridge the gap between prokaryotes and eukaryotes.</title>
        <authorList>
            <person name="Spang A."/>
            <person name="Saw J.H."/>
            <person name="Jorgensen S.L."/>
            <person name="Zaremba-Niedzwiedzka K."/>
            <person name="Martijn J."/>
            <person name="Lind A.E."/>
            <person name="van Eijk R."/>
            <person name="Schleper C."/>
            <person name="Guy L."/>
            <person name="Ettema T.J."/>
        </authorList>
    </citation>
    <scope>NUCLEOTIDE SEQUENCE</scope>
</reference>
<accession>A0A0F9SK77</accession>
<evidence type="ECO:0000256" key="1">
    <source>
        <dbReference type="SAM" id="Coils"/>
    </source>
</evidence>
<gene>
    <name evidence="2" type="ORF">LCGC14_0508610</name>
</gene>
<dbReference type="EMBL" id="LAZR01000614">
    <property type="protein sequence ID" value="KKN62742.1"/>
    <property type="molecule type" value="Genomic_DNA"/>
</dbReference>